<proteinExistence type="predicted"/>
<dbReference type="Proteomes" id="UP000807769">
    <property type="component" value="Unassembled WGS sequence"/>
</dbReference>
<dbReference type="PROSITE" id="PS50157">
    <property type="entry name" value="ZINC_FINGER_C2H2_2"/>
    <property type="match status" value="2"/>
</dbReference>
<evidence type="ECO:0000313" key="8">
    <source>
        <dbReference type="Proteomes" id="UP000807769"/>
    </source>
</evidence>
<dbReference type="PANTHER" id="PTHR23235:SF120">
    <property type="entry name" value="KRUPPEL-LIKE FACTOR 15"/>
    <property type="match status" value="1"/>
</dbReference>
<evidence type="ECO:0000256" key="5">
    <source>
        <dbReference type="SAM" id="MobiDB-lite"/>
    </source>
</evidence>
<dbReference type="Pfam" id="PF00096">
    <property type="entry name" value="zf-C2H2"/>
    <property type="match status" value="2"/>
</dbReference>
<evidence type="ECO:0000256" key="2">
    <source>
        <dbReference type="ARBA" id="ARBA00022771"/>
    </source>
</evidence>
<organism evidence="7 8">
    <name type="scientific">Suillus subaureus</name>
    <dbReference type="NCBI Taxonomy" id="48587"/>
    <lineage>
        <taxon>Eukaryota</taxon>
        <taxon>Fungi</taxon>
        <taxon>Dikarya</taxon>
        <taxon>Basidiomycota</taxon>
        <taxon>Agaricomycotina</taxon>
        <taxon>Agaricomycetes</taxon>
        <taxon>Agaricomycetidae</taxon>
        <taxon>Boletales</taxon>
        <taxon>Suillineae</taxon>
        <taxon>Suillaceae</taxon>
        <taxon>Suillus</taxon>
    </lineage>
</organism>
<gene>
    <name evidence="7" type="ORF">BJ212DRAFT_1270409</name>
</gene>
<feature type="domain" description="C2H2-type" evidence="6">
    <location>
        <begin position="167"/>
        <end position="194"/>
    </location>
</feature>
<dbReference type="RefSeq" id="XP_041193671.1">
    <property type="nucleotide sequence ID" value="XM_041330887.1"/>
</dbReference>
<dbReference type="OrthoDB" id="6365676at2759"/>
<dbReference type="GO" id="GO:0000978">
    <property type="term" value="F:RNA polymerase II cis-regulatory region sequence-specific DNA binding"/>
    <property type="evidence" value="ECO:0007669"/>
    <property type="project" value="TreeGrafter"/>
</dbReference>
<keyword evidence="3" id="KW-0862">Zinc</keyword>
<evidence type="ECO:0000256" key="1">
    <source>
        <dbReference type="ARBA" id="ARBA00022723"/>
    </source>
</evidence>
<dbReference type="GO" id="GO:0008270">
    <property type="term" value="F:zinc ion binding"/>
    <property type="evidence" value="ECO:0007669"/>
    <property type="project" value="UniProtKB-KW"/>
</dbReference>
<feature type="compositionally biased region" description="Acidic residues" evidence="5">
    <location>
        <begin position="44"/>
        <end position="55"/>
    </location>
</feature>
<dbReference type="EMBL" id="JABBWG010000014">
    <property type="protein sequence ID" value="KAG1817252.1"/>
    <property type="molecule type" value="Genomic_DNA"/>
</dbReference>
<keyword evidence="8" id="KW-1185">Reference proteome</keyword>
<dbReference type="PANTHER" id="PTHR23235">
    <property type="entry name" value="KRUEPPEL-LIKE TRANSCRIPTION FACTOR"/>
    <property type="match status" value="1"/>
</dbReference>
<dbReference type="SMART" id="SM00355">
    <property type="entry name" value="ZnF_C2H2"/>
    <property type="match status" value="2"/>
</dbReference>
<accession>A0A9P7JDU3</accession>
<evidence type="ECO:0000256" key="4">
    <source>
        <dbReference type="PROSITE-ProRule" id="PRU00042"/>
    </source>
</evidence>
<feature type="domain" description="C2H2-type" evidence="6">
    <location>
        <begin position="136"/>
        <end position="166"/>
    </location>
</feature>
<dbReference type="GeneID" id="64624904"/>
<dbReference type="SUPFAM" id="SSF57667">
    <property type="entry name" value="beta-beta-alpha zinc fingers"/>
    <property type="match status" value="1"/>
</dbReference>
<dbReference type="InterPro" id="IPR036236">
    <property type="entry name" value="Znf_C2H2_sf"/>
</dbReference>
<dbReference type="AlphaFoldDB" id="A0A9P7JDU3"/>
<name>A0A9P7JDU3_9AGAM</name>
<evidence type="ECO:0000256" key="3">
    <source>
        <dbReference type="ARBA" id="ARBA00022833"/>
    </source>
</evidence>
<dbReference type="Gene3D" id="3.30.160.60">
    <property type="entry name" value="Classic Zinc Finger"/>
    <property type="match status" value="2"/>
</dbReference>
<feature type="region of interest" description="Disordered" evidence="5">
    <location>
        <begin position="1"/>
        <end position="128"/>
    </location>
</feature>
<comment type="caution">
    <text evidence="7">The sequence shown here is derived from an EMBL/GenBank/DDBJ whole genome shotgun (WGS) entry which is preliminary data.</text>
</comment>
<evidence type="ECO:0000313" key="7">
    <source>
        <dbReference type="EMBL" id="KAG1817252.1"/>
    </source>
</evidence>
<feature type="compositionally biased region" description="Polar residues" evidence="5">
    <location>
        <begin position="60"/>
        <end position="78"/>
    </location>
</feature>
<keyword evidence="1" id="KW-0479">Metal-binding</keyword>
<reference evidence="7" key="1">
    <citation type="journal article" date="2020" name="New Phytol.">
        <title>Comparative genomics reveals dynamic genome evolution in host specialist ectomycorrhizal fungi.</title>
        <authorList>
            <person name="Lofgren L.A."/>
            <person name="Nguyen N.H."/>
            <person name="Vilgalys R."/>
            <person name="Ruytinx J."/>
            <person name="Liao H.L."/>
            <person name="Branco S."/>
            <person name="Kuo A."/>
            <person name="LaButti K."/>
            <person name="Lipzen A."/>
            <person name="Andreopoulos W."/>
            <person name="Pangilinan J."/>
            <person name="Riley R."/>
            <person name="Hundley H."/>
            <person name="Na H."/>
            <person name="Barry K."/>
            <person name="Grigoriev I.V."/>
            <person name="Stajich J.E."/>
            <person name="Kennedy P.G."/>
        </authorList>
    </citation>
    <scope>NUCLEOTIDE SEQUENCE</scope>
    <source>
        <strain evidence="7">MN1</strain>
    </source>
</reference>
<dbReference type="GO" id="GO:0000981">
    <property type="term" value="F:DNA-binding transcription factor activity, RNA polymerase II-specific"/>
    <property type="evidence" value="ECO:0007669"/>
    <property type="project" value="TreeGrafter"/>
</dbReference>
<dbReference type="InterPro" id="IPR013087">
    <property type="entry name" value="Znf_C2H2_type"/>
</dbReference>
<keyword evidence="2 4" id="KW-0863">Zinc-finger</keyword>
<sequence>MSDVIIPNGLYPPSVLPQPNSDRLPSVPSPPIRATHLQRQENQLFEEDSDAESEGDSYCPSDTSNSPVCRSADPTSPLFQALPPPTSRRRRRHDVNLPTPVPNLTKKSRGRKVPVSSGEPVYARSRDKSKKGTRTYTCHVDGCSKCFVRSEHLKRHIRSIHTNDKPWVCPIGGCEREFSRRDNLNQHMRIHKSP</sequence>
<evidence type="ECO:0000259" key="6">
    <source>
        <dbReference type="PROSITE" id="PS50157"/>
    </source>
</evidence>
<dbReference type="PROSITE" id="PS00028">
    <property type="entry name" value="ZINC_FINGER_C2H2_1"/>
    <property type="match status" value="2"/>
</dbReference>
<dbReference type="FunFam" id="3.30.160.60:FF:002343">
    <property type="entry name" value="Zinc finger protein 33A"/>
    <property type="match status" value="1"/>
</dbReference>
<protein>
    <recommendedName>
        <fullName evidence="6">C2H2-type domain-containing protein</fullName>
    </recommendedName>
</protein>